<name>A0A4V3XDB5_9AGAM</name>
<evidence type="ECO:0000256" key="1">
    <source>
        <dbReference type="SAM" id="Phobius"/>
    </source>
</evidence>
<dbReference type="PANTHER" id="PTHR47842:SF1">
    <property type="entry name" value="DUF676 DOMAIN-CONTAINING PROTEIN"/>
    <property type="match status" value="1"/>
</dbReference>
<dbReference type="EMBL" id="SGPK01000075">
    <property type="protein sequence ID" value="THH09093.1"/>
    <property type="molecule type" value="Genomic_DNA"/>
</dbReference>
<comment type="caution">
    <text evidence="2">The sequence shown here is derived from an EMBL/GenBank/DDBJ whole genome shotgun (WGS) entry which is preliminary data.</text>
</comment>
<accession>A0A4V3XDB5</accession>
<sequence length="280" mass="31324">MSGFSDNYGTTRQNTAPLNNKVCPLLLLIVFVHGFGSNEECFSEFPNDLKALVTPMIEDDVVKSIVFPTFSGLQAEQVGSMGGFVVADMLVRAVEAANSPLRRKIIACISLDSPLAGLILTKKKLFLGALAACSLVDSALITGVVVMAVTRLRNEFKLTLDHLRFIRHCYSEGEMTERVKKLDHIECTRGIVFRNIYNYLPKQLPGLRTFINVPPKKSLLDSHSIRVENHAENVIRAHRDMFERDKNDGYLELLLEVVRIIREVFVPSSHGNTTRVGPQR</sequence>
<dbReference type="PANTHER" id="PTHR47842">
    <property type="entry name" value="EXPRESSED PROTEIN"/>
    <property type="match status" value="1"/>
</dbReference>
<keyword evidence="1" id="KW-0812">Transmembrane</keyword>
<keyword evidence="1" id="KW-0472">Membrane</keyword>
<dbReference type="AlphaFoldDB" id="A0A4V3XDB5"/>
<protein>
    <recommendedName>
        <fullName evidence="4">DUF676 domain-containing protein</fullName>
    </recommendedName>
</protein>
<dbReference type="Proteomes" id="UP000308199">
    <property type="component" value="Unassembled WGS sequence"/>
</dbReference>
<keyword evidence="1" id="KW-1133">Transmembrane helix</keyword>
<organism evidence="2 3">
    <name type="scientific">Phellinidium pouzarii</name>
    <dbReference type="NCBI Taxonomy" id="167371"/>
    <lineage>
        <taxon>Eukaryota</taxon>
        <taxon>Fungi</taxon>
        <taxon>Dikarya</taxon>
        <taxon>Basidiomycota</taxon>
        <taxon>Agaricomycotina</taxon>
        <taxon>Agaricomycetes</taxon>
        <taxon>Hymenochaetales</taxon>
        <taxon>Hymenochaetaceae</taxon>
        <taxon>Phellinidium</taxon>
    </lineage>
</organism>
<gene>
    <name evidence="2" type="ORF">EW145_g2240</name>
</gene>
<evidence type="ECO:0000313" key="3">
    <source>
        <dbReference type="Proteomes" id="UP000308199"/>
    </source>
</evidence>
<proteinExistence type="predicted"/>
<feature type="transmembrane region" description="Helical" evidence="1">
    <location>
        <begin position="125"/>
        <end position="149"/>
    </location>
</feature>
<keyword evidence="3" id="KW-1185">Reference proteome</keyword>
<evidence type="ECO:0000313" key="2">
    <source>
        <dbReference type="EMBL" id="THH09093.1"/>
    </source>
</evidence>
<evidence type="ECO:0008006" key="4">
    <source>
        <dbReference type="Google" id="ProtNLM"/>
    </source>
</evidence>
<reference evidence="2 3" key="1">
    <citation type="submission" date="2019-02" db="EMBL/GenBank/DDBJ databases">
        <title>Genome sequencing of the rare red list fungi Phellinidium pouzarii.</title>
        <authorList>
            <person name="Buettner E."/>
            <person name="Kellner H."/>
        </authorList>
    </citation>
    <scope>NUCLEOTIDE SEQUENCE [LARGE SCALE GENOMIC DNA]</scope>
    <source>
        <strain evidence="2 3">DSM 108285</strain>
    </source>
</reference>